<dbReference type="SUPFAM" id="SSF52047">
    <property type="entry name" value="RNI-like"/>
    <property type="match status" value="1"/>
</dbReference>
<dbReference type="OrthoDB" id="2851736at2759"/>
<gene>
    <name evidence="1" type="ORF">CYLTODRAFT_486502</name>
</gene>
<evidence type="ECO:0000313" key="1">
    <source>
        <dbReference type="EMBL" id="KIY72293.1"/>
    </source>
</evidence>
<accession>A0A0D7BP23</accession>
<proteinExistence type="predicted"/>
<dbReference type="InterPro" id="IPR032675">
    <property type="entry name" value="LRR_dom_sf"/>
</dbReference>
<dbReference type="EMBL" id="KN880445">
    <property type="protein sequence ID" value="KIY72293.1"/>
    <property type="molecule type" value="Genomic_DNA"/>
</dbReference>
<reference evidence="1 2" key="1">
    <citation type="journal article" date="2015" name="Fungal Genet. Biol.">
        <title>Evolution of novel wood decay mechanisms in Agaricales revealed by the genome sequences of Fistulina hepatica and Cylindrobasidium torrendii.</title>
        <authorList>
            <person name="Floudas D."/>
            <person name="Held B.W."/>
            <person name="Riley R."/>
            <person name="Nagy L.G."/>
            <person name="Koehler G."/>
            <person name="Ransdell A.S."/>
            <person name="Younus H."/>
            <person name="Chow J."/>
            <person name="Chiniquy J."/>
            <person name="Lipzen A."/>
            <person name="Tritt A."/>
            <person name="Sun H."/>
            <person name="Haridas S."/>
            <person name="LaButti K."/>
            <person name="Ohm R.A."/>
            <person name="Kues U."/>
            <person name="Blanchette R.A."/>
            <person name="Grigoriev I.V."/>
            <person name="Minto R.E."/>
            <person name="Hibbett D.S."/>
        </authorList>
    </citation>
    <scope>NUCLEOTIDE SEQUENCE [LARGE SCALE GENOMIC DNA]</scope>
    <source>
        <strain evidence="1 2">FP15055 ss-10</strain>
    </source>
</reference>
<name>A0A0D7BP23_9AGAR</name>
<evidence type="ECO:0000313" key="2">
    <source>
        <dbReference type="Proteomes" id="UP000054007"/>
    </source>
</evidence>
<dbReference type="Gene3D" id="3.80.10.10">
    <property type="entry name" value="Ribonuclease Inhibitor"/>
    <property type="match status" value="1"/>
</dbReference>
<dbReference type="Proteomes" id="UP000054007">
    <property type="component" value="Unassembled WGS sequence"/>
</dbReference>
<dbReference type="AlphaFoldDB" id="A0A0D7BP23"/>
<evidence type="ECO:0008006" key="3">
    <source>
        <dbReference type="Google" id="ProtNLM"/>
    </source>
</evidence>
<organism evidence="1 2">
    <name type="scientific">Cylindrobasidium torrendii FP15055 ss-10</name>
    <dbReference type="NCBI Taxonomy" id="1314674"/>
    <lineage>
        <taxon>Eukaryota</taxon>
        <taxon>Fungi</taxon>
        <taxon>Dikarya</taxon>
        <taxon>Basidiomycota</taxon>
        <taxon>Agaricomycotina</taxon>
        <taxon>Agaricomycetes</taxon>
        <taxon>Agaricomycetidae</taxon>
        <taxon>Agaricales</taxon>
        <taxon>Marasmiineae</taxon>
        <taxon>Physalacriaceae</taxon>
        <taxon>Cylindrobasidium</taxon>
    </lineage>
</organism>
<protein>
    <recommendedName>
        <fullName evidence="3">F-box domain-containing protein</fullName>
    </recommendedName>
</protein>
<keyword evidence="2" id="KW-1185">Reference proteome</keyword>
<sequence>MESTSSSPPIENLPYDTLLEIFMLYLDGQHFDIMQTSAKVPNPWVLSAVNRRWREFATGSPELWTMLELSSTEIDDASDTRAIAIVNNSNEITSRTIGLFLERSQTAPLSIILGLQEGFIPQVAIDLVGATATRWRELEVWQFEGILPIEDMLVPCTPLTDFNLPPIMPSLCRLAVYVEYQGDFDIEESISQFALCPRLRDLTLELIEEPGGQMPQLLTCDPMNRKFPWSQLTKLKLRLRADMDDTISLELIGSCVNLEYLSIDECRNTQPAPSQEIVLPSLRTLKLRAIGNASGIASRLRCPAVENLAVVLSGSVTEGFRALSSVFETSEHPLEFVSIRIRRAEYISDGDDLTDDAIAAMHIFFDALPSVKKLDLDYNNHILSECLDAMVNHPEDLKAPRMEHLVLRLLDDSLCSLCRSAEATHQILSLVEKYLSAPGSALRVVDLIAGPKEQPALVAADHASHLMQEFKRYNESGKLKVQWQAGVWDKDALRWR</sequence>